<evidence type="ECO:0000313" key="8">
    <source>
        <dbReference type="EMBL" id="GAG11308.1"/>
    </source>
</evidence>
<keyword evidence="5 6" id="KW-0472">Membrane</keyword>
<dbReference type="GO" id="GO:0022857">
    <property type="term" value="F:transmembrane transporter activity"/>
    <property type="evidence" value="ECO:0007669"/>
    <property type="project" value="TreeGrafter"/>
</dbReference>
<protein>
    <recommendedName>
        <fullName evidence="7">ABC3 transporter permease C-terminal domain-containing protein</fullName>
    </recommendedName>
</protein>
<feature type="transmembrane region" description="Helical" evidence="6">
    <location>
        <begin position="249"/>
        <end position="269"/>
    </location>
</feature>
<proteinExistence type="predicted"/>
<comment type="caution">
    <text evidence="8">The sequence shown here is derived from an EMBL/GenBank/DDBJ whole genome shotgun (WGS) entry which is preliminary data.</text>
</comment>
<sequence>GKTSDESVRIRWYTVWYDYIETLNLEIVEGRSFSRKFPAVIGDEVNFQFIINEEAVKLMGVESAVGLNFELFGKKGPIIGVVKNFHYRPLQTKIEPFAMFILPFYNREILIKLRPENIDDSLAYIKKVWEKTVWALFGLNYPFEFSFVDQNYDKLYKTQERIGALLSCFALLTVFISCLGLLGLASFATERRTKEIGIRKVLGASVPGIVFMLSKEFVKWVLIANVIAWPIAYYAMNKWLQNFAYRIDMSIWLFVLAGLLALVIALLTVSF</sequence>
<dbReference type="InterPro" id="IPR003838">
    <property type="entry name" value="ABC3_permease_C"/>
</dbReference>
<evidence type="ECO:0000256" key="2">
    <source>
        <dbReference type="ARBA" id="ARBA00022475"/>
    </source>
</evidence>
<keyword evidence="3 6" id="KW-0812">Transmembrane</keyword>
<comment type="subcellular location">
    <subcellularLocation>
        <location evidence="1">Cell membrane</location>
        <topology evidence="1">Multi-pass membrane protein</topology>
    </subcellularLocation>
</comment>
<feature type="domain" description="ABC3 transporter permease C-terminal" evidence="7">
    <location>
        <begin position="168"/>
        <end position="269"/>
    </location>
</feature>
<evidence type="ECO:0000256" key="5">
    <source>
        <dbReference type="ARBA" id="ARBA00023136"/>
    </source>
</evidence>
<accession>X0VFR5</accession>
<dbReference type="Pfam" id="PF02687">
    <property type="entry name" value="FtsX"/>
    <property type="match status" value="1"/>
</dbReference>
<reference evidence="8" key="1">
    <citation type="journal article" date="2014" name="Front. Microbiol.">
        <title>High frequency of phylogenetically diverse reductive dehalogenase-homologous genes in deep subseafloor sedimentary metagenomes.</title>
        <authorList>
            <person name="Kawai M."/>
            <person name="Futagami T."/>
            <person name="Toyoda A."/>
            <person name="Takaki Y."/>
            <person name="Nishi S."/>
            <person name="Hori S."/>
            <person name="Arai W."/>
            <person name="Tsubouchi T."/>
            <person name="Morono Y."/>
            <person name="Uchiyama I."/>
            <person name="Ito T."/>
            <person name="Fujiyama A."/>
            <person name="Inagaki F."/>
            <person name="Takami H."/>
        </authorList>
    </citation>
    <scope>NUCLEOTIDE SEQUENCE</scope>
    <source>
        <strain evidence="8">Expedition CK06-06</strain>
    </source>
</reference>
<evidence type="ECO:0000256" key="1">
    <source>
        <dbReference type="ARBA" id="ARBA00004651"/>
    </source>
</evidence>
<evidence type="ECO:0000256" key="4">
    <source>
        <dbReference type="ARBA" id="ARBA00022989"/>
    </source>
</evidence>
<dbReference type="EMBL" id="BARS01022112">
    <property type="protein sequence ID" value="GAG11308.1"/>
    <property type="molecule type" value="Genomic_DNA"/>
</dbReference>
<gene>
    <name evidence="8" type="ORF">S01H1_35386</name>
</gene>
<feature type="transmembrane region" description="Helical" evidence="6">
    <location>
        <begin position="162"/>
        <end position="185"/>
    </location>
</feature>
<keyword evidence="2" id="KW-1003">Cell membrane</keyword>
<dbReference type="InterPro" id="IPR050250">
    <property type="entry name" value="Macrolide_Exporter_MacB"/>
</dbReference>
<name>X0VFR5_9ZZZZ</name>
<dbReference type="AlphaFoldDB" id="X0VFR5"/>
<feature type="non-terminal residue" evidence="8">
    <location>
        <position position="271"/>
    </location>
</feature>
<organism evidence="8">
    <name type="scientific">marine sediment metagenome</name>
    <dbReference type="NCBI Taxonomy" id="412755"/>
    <lineage>
        <taxon>unclassified sequences</taxon>
        <taxon>metagenomes</taxon>
        <taxon>ecological metagenomes</taxon>
    </lineage>
</organism>
<dbReference type="PANTHER" id="PTHR30572">
    <property type="entry name" value="MEMBRANE COMPONENT OF TRANSPORTER-RELATED"/>
    <property type="match status" value="1"/>
</dbReference>
<evidence type="ECO:0000256" key="3">
    <source>
        <dbReference type="ARBA" id="ARBA00022692"/>
    </source>
</evidence>
<evidence type="ECO:0000259" key="7">
    <source>
        <dbReference type="Pfam" id="PF02687"/>
    </source>
</evidence>
<dbReference type="PANTHER" id="PTHR30572:SF18">
    <property type="entry name" value="ABC-TYPE MACROLIDE FAMILY EXPORT SYSTEM PERMEASE COMPONENT 2"/>
    <property type="match status" value="1"/>
</dbReference>
<dbReference type="GO" id="GO:0005886">
    <property type="term" value="C:plasma membrane"/>
    <property type="evidence" value="ECO:0007669"/>
    <property type="project" value="UniProtKB-SubCell"/>
</dbReference>
<feature type="transmembrane region" description="Helical" evidence="6">
    <location>
        <begin position="220"/>
        <end position="237"/>
    </location>
</feature>
<keyword evidence="4 6" id="KW-1133">Transmembrane helix</keyword>
<evidence type="ECO:0000256" key="6">
    <source>
        <dbReference type="SAM" id="Phobius"/>
    </source>
</evidence>
<feature type="non-terminal residue" evidence="8">
    <location>
        <position position="1"/>
    </location>
</feature>